<proteinExistence type="predicted"/>
<organism evidence="2">
    <name type="scientific">Ixodes ricinus</name>
    <name type="common">Common tick</name>
    <name type="synonym">Acarus ricinus</name>
    <dbReference type="NCBI Taxonomy" id="34613"/>
    <lineage>
        <taxon>Eukaryota</taxon>
        <taxon>Metazoa</taxon>
        <taxon>Ecdysozoa</taxon>
        <taxon>Arthropoda</taxon>
        <taxon>Chelicerata</taxon>
        <taxon>Arachnida</taxon>
        <taxon>Acari</taxon>
        <taxon>Parasitiformes</taxon>
        <taxon>Ixodida</taxon>
        <taxon>Ixodoidea</taxon>
        <taxon>Ixodidae</taxon>
        <taxon>Ixodinae</taxon>
        <taxon>Ixodes</taxon>
    </lineage>
</organism>
<dbReference type="AlphaFoldDB" id="A0A6B0UIB8"/>
<keyword evidence="1" id="KW-0472">Membrane</keyword>
<evidence type="ECO:0000256" key="1">
    <source>
        <dbReference type="SAM" id="Phobius"/>
    </source>
</evidence>
<sequence>MKLGLCLRKLAPYVLNVIFFVFNANSVFASSNMIELFRVTIFKSNARGSIVVSAPVFCVIAPISILAGVSAAQRISRIVEYFVFTSLQMRIEFSARYLTC</sequence>
<evidence type="ECO:0000313" key="2">
    <source>
        <dbReference type="EMBL" id="MXU88073.1"/>
    </source>
</evidence>
<reference evidence="2" key="1">
    <citation type="submission" date="2019-12" db="EMBL/GenBank/DDBJ databases">
        <title>An insight into the sialome of adult female Ixodes ricinus ticks feeding for 6 days.</title>
        <authorList>
            <person name="Perner J."/>
            <person name="Ribeiro J.M.C."/>
        </authorList>
    </citation>
    <scope>NUCLEOTIDE SEQUENCE</scope>
    <source>
        <strain evidence="2">Semi-engorged</strain>
        <tissue evidence="2">Salivary glands</tissue>
    </source>
</reference>
<protein>
    <submittedName>
        <fullName evidence="2">Uncharacterized protein</fullName>
    </submittedName>
</protein>
<dbReference type="EMBL" id="GIFC01005990">
    <property type="protein sequence ID" value="MXU88073.1"/>
    <property type="molecule type" value="Transcribed_RNA"/>
</dbReference>
<keyword evidence="1" id="KW-1133">Transmembrane helix</keyword>
<feature type="transmembrane region" description="Helical" evidence="1">
    <location>
        <begin position="12"/>
        <end position="30"/>
    </location>
</feature>
<name>A0A6B0UIB8_IXORI</name>
<feature type="transmembrane region" description="Helical" evidence="1">
    <location>
        <begin position="50"/>
        <end position="72"/>
    </location>
</feature>
<keyword evidence="1" id="KW-0812">Transmembrane</keyword>
<accession>A0A6B0UIB8</accession>